<evidence type="ECO:0000256" key="4">
    <source>
        <dbReference type="RuleBase" id="RU362125"/>
    </source>
</evidence>
<keyword evidence="8" id="KW-1185">Reference proteome</keyword>
<evidence type="ECO:0000256" key="2">
    <source>
        <dbReference type="ARBA" id="ARBA00022630"/>
    </source>
</evidence>
<gene>
    <name evidence="7" type="ORF">ACRE_082050</name>
</gene>
<comment type="caution">
    <text evidence="7">The sequence shown here is derived from an EMBL/GenBank/DDBJ whole genome shotgun (WGS) entry which is preliminary data.</text>
</comment>
<dbReference type="HOGENOM" id="CLU_016513_1_1_1"/>
<dbReference type="Pfam" id="PF02770">
    <property type="entry name" value="Acyl-CoA_dh_M"/>
    <property type="match status" value="1"/>
</dbReference>
<evidence type="ECO:0000313" key="8">
    <source>
        <dbReference type="Proteomes" id="UP000029964"/>
    </source>
</evidence>
<reference evidence="8" key="1">
    <citation type="journal article" date="2014" name="Genome Announc.">
        <title>Genome sequence and annotation of Acremonium chrysogenum, producer of the beta-lactam antibiotic cephalosporin C.</title>
        <authorList>
            <person name="Terfehr D."/>
            <person name="Dahlmann T.A."/>
            <person name="Specht T."/>
            <person name="Zadra I."/>
            <person name="Kuernsteiner H."/>
            <person name="Kueck U."/>
        </authorList>
    </citation>
    <scope>NUCLEOTIDE SEQUENCE [LARGE SCALE GENOMIC DNA]</scope>
    <source>
        <strain evidence="8">ATCC 11550 / CBS 779.69 / DSM 880 / IAM 14645 / JCM 23072 / IMI 49137</strain>
    </source>
</reference>
<sequence>MEASGADKGFFQQSPTLDNQFYDETYQRCFRLFLPDDVVSATEAEVAALGQEVISDRVFSWITDAERNTPYLKGSGRDAFGKWTGELVTGEGWRQLQSFGIAKGFVATGYDSPYGPFSRSLQFLRLLLFEPSCANVTCPSAMQDGAARLLQIHLTSPHRASRLSKEQRQVFEDAYNRLISRDPAFAWTSGQWMTERTGGSDVSLTETTAVPAPISSDGSGSHLGPWSLNGFKWFSSATDSNMTVLLARTAKGGLSTFLAPMRRSDSKAVTLAGNPKPQGDSLNGVRIQRLKNKVGTRSLPTAELVLEDMRAWMIGEEGRGIQEISTVLNITRIHSAVAAVGYVSRSLAIAKGFAQVREIGTGKGGRVKLAESPLHMRTLSRIAADHRGHMLLTFLTSHVLGVSEHATETGPARTSTLAALTPSPSDSPALLRVLTQITKAYVCKNSVSLVFSCMESLGGVGYLDNTEQEHLNLSRLWRDCAVLPIWEGTTDVLSTDFIRAVKHPKGGKGSLDALENFVAKAAAFAGRAQTKITGWDPLQRWKLTRDRVEQASQAELMSDARDLVWRVSHILIAVLLQVDANRDGDDVAGDIFARFVREKFSVGDGGLVPARNTRGMLQRDSAIVYGASALTASARL</sequence>
<evidence type="ECO:0000259" key="5">
    <source>
        <dbReference type="Pfam" id="PF00441"/>
    </source>
</evidence>
<organism evidence="7 8">
    <name type="scientific">Hapsidospora chrysogenum (strain ATCC 11550 / CBS 779.69 / DSM 880 / IAM 14645 / JCM 23072 / IMI 49137)</name>
    <name type="common">Acremonium chrysogenum</name>
    <dbReference type="NCBI Taxonomy" id="857340"/>
    <lineage>
        <taxon>Eukaryota</taxon>
        <taxon>Fungi</taxon>
        <taxon>Dikarya</taxon>
        <taxon>Ascomycota</taxon>
        <taxon>Pezizomycotina</taxon>
        <taxon>Sordariomycetes</taxon>
        <taxon>Hypocreomycetidae</taxon>
        <taxon>Hypocreales</taxon>
        <taxon>Bionectriaceae</taxon>
        <taxon>Hapsidospora</taxon>
    </lineage>
</organism>
<keyword evidence="4" id="KW-0560">Oxidoreductase</keyword>
<dbReference type="InterPro" id="IPR006091">
    <property type="entry name" value="Acyl-CoA_Oxase/DH_mid-dom"/>
</dbReference>
<dbReference type="GO" id="GO:0003995">
    <property type="term" value="F:acyl-CoA dehydrogenase activity"/>
    <property type="evidence" value="ECO:0007669"/>
    <property type="project" value="TreeGrafter"/>
</dbReference>
<name>A0A086SVG0_HAPC1</name>
<dbReference type="EMBL" id="JPKY01000147">
    <property type="protein sequence ID" value="KFH41092.1"/>
    <property type="molecule type" value="Genomic_DNA"/>
</dbReference>
<dbReference type="InterPro" id="IPR009100">
    <property type="entry name" value="AcylCoA_DH/oxidase_NM_dom_sf"/>
</dbReference>
<dbReference type="PANTHER" id="PTHR42707:SF2">
    <property type="entry name" value="ACD11 DEHYDROGENASE"/>
    <property type="match status" value="1"/>
</dbReference>
<dbReference type="InterPro" id="IPR009075">
    <property type="entry name" value="AcylCo_DH/oxidase_C"/>
</dbReference>
<feature type="domain" description="Acyl-CoA dehydrogenase/oxidase C-terminal" evidence="5">
    <location>
        <begin position="318"/>
        <end position="498"/>
    </location>
</feature>
<comment type="cofactor">
    <cofactor evidence="4">
        <name>FAD</name>
        <dbReference type="ChEBI" id="CHEBI:57692"/>
    </cofactor>
</comment>
<feature type="domain" description="Acyl-CoA oxidase/dehydrogenase middle" evidence="6">
    <location>
        <begin position="191"/>
        <end position="309"/>
    </location>
</feature>
<protein>
    <submittedName>
        <fullName evidence="7">Putative acyl-CoA dehydrogenase-like protein</fullName>
    </submittedName>
</protein>
<dbReference type="AlphaFoldDB" id="A0A086SVG0"/>
<dbReference type="Pfam" id="PF00441">
    <property type="entry name" value="Acyl-CoA_dh_1"/>
    <property type="match status" value="1"/>
</dbReference>
<evidence type="ECO:0000256" key="3">
    <source>
        <dbReference type="ARBA" id="ARBA00022827"/>
    </source>
</evidence>
<evidence type="ECO:0000313" key="7">
    <source>
        <dbReference type="EMBL" id="KFH41092.1"/>
    </source>
</evidence>
<comment type="similarity">
    <text evidence="1 4">Belongs to the acyl-CoA dehydrogenase family.</text>
</comment>
<proteinExistence type="inferred from homology"/>
<dbReference type="STRING" id="857340.A0A086SVG0"/>
<keyword evidence="3 4" id="KW-0274">FAD</keyword>
<dbReference type="Gene3D" id="1.20.140.10">
    <property type="entry name" value="Butyryl-CoA Dehydrogenase, subunit A, domain 3"/>
    <property type="match status" value="1"/>
</dbReference>
<dbReference type="InterPro" id="IPR052904">
    <property type="entry name" value="Acyl-CoA_dehydrogenase-like"/>
</dbReference>
<dbReference type="OrthoDB" id="10251155at2759"/>
<dbReference type="Gene3D" id="2.40.110.20">
    <property type="match status" value="1"/>
</dbReference>
<evidence type="ECO:0000256" key="1">
    <source>
        <dbReference type="ARBA" id="ARBA00009347"/>
    </source>
</evidence>
<keyword evidence="2 4" id="KW-0285">Flavoprotein</keyword>
<dbReference type="InterPro" id="IPR036250">
    <property type="entry name" value="AcylCo_DH-like_C"/>
</dbReference>
<dbReference type="SUPFAM" id="SSF56645">
    <property type="entry name" value="Acyl-CoA dehydrogenase NM domain-like"/>
    <property type="match status" value="1"/>
</dbReference>
<accession>A0A086SVG0</accession>
<dbReference type="Proteomes" id="UP000029964">
    <property type="component" value="Unassembled WGS sequence"/>
</dbReference>
<evidence type="ECO:0000259" key="6">
    <source>
        <dbReference type="Pfam" id="PF02770"/>
    </source>
</evidence>
<dbReference type="PANTHER" id="PTHR42707">
    <property type="entry name" value="ACYL-COA DEHYDROGENASE"/>
    <property type="match status" value="1"/>
</dbReference>
<dbReference type="SUPFAM" id="SSF47203">
    <property type="entry name" value="Acyl-CoA dehydrogenase C-terminal domain-like"/>
    <property type="match status" value="1"/>
</dbReference>